<protein>
    <submittedName>
        <fullName evidence="1">Uncharacterized protein</fullName>
    </submittedName>
</protein>
<dbReference type="EMBL" id="MK500285">
    <property type="protein sequence ID" value="QBK84687.1"/>
    <property type="molecule type" value="Genomic_DNA"/>
</dbReference>
<organism evidence="1">
    <name type="scientific">Pithovirus LCDPAC01</name>
    <dbReference type="NCBI Taxonomy" id="2506600"/>
    <lineage>
        <taxon>Viruses</taxon>
        <taxon>Pithoviruses</taxon>
    </lineage>
</organism>
<evidence type="ECO:0000313" key="1">
    <source>
        <dbReference type="EMBL" id="QBK84687.1"/>
    </source>
</evidence>
<gene>
    <name evidence="1" type="ORF">LCDPAC01_01680</name>
</gene>
<name>A0A481YNM0_9VIRU</name>
<proteinExistence type="predicted"/>
<sequence length="450" mass="52644">MKSKSDFFEAARELARDEKRKRGEKNLSDWPEYLEDRAQQILQLRDTLKDKEIRELSIALNIEYKDIGQLSREEHVDLIIQKLRDEYSDYSAAYYLRKLGRSQTKGKKRLGEWPEHLRYNARNISKGRDILSEESVYELAIAIDIYHKTPVDMSINDMIKLIESELEEKYIYYSVANKLRIADRRFKGKKNLDQWPKYLRNRAQNIIQIREDLTGSGVVELAIAMDINLIDKKSVDELIDIIIRKLNRDYECGISCASKWMPSTAKFTFDDKKLSSDGSFIEPEDIRTKIKRKETCTREYYKEITGKNADKLGELSGELICDNIDSEIATAMFTAHNALEKCEKKYEEVYNELDSVIKSVVDYRDFLIGQRERLDEQNTRKEKCLTEKIGGECTVGDEYYINSKWKTLNDIREITDILKTRCLNLLEQTRTDLANAGVIKKKGFFQRIFG</sequence>
<reference evidence="1" key="1">
    <citation type="journal article" date="2019" name="MBio">
        <title>Virus Genomes from Deep Sea Sediments Expand the Ocean Megavirome and Support Independent Origins of Viral Gigantism.</title>
        <authorList>
            <person name="Backstrom D."/>
            <person name="Yutin N."/>
            <person name="Jorgensen S.L."/>
            <person name="Dharamshi J."/>
            <person name="Homa F."/>
            <person name="Zaremba-Niedwiedzka K."/>
            <person name="Spang A."/>
            <person name="Wolf Y.I."/>
            <person name="Koonin E.V."/>
            <person name="Ettema T.J."/>
        </authorList>
    </citation>
    <scope>NUCLEOTIDE SEQUENCE</scope>
</reference>
<accession>A0A481YNM0</accession>